<keyword evidence="3" id="KW-1185">Reference proteome</keyword>
<evidence type="ECO:0000313" key="3">
    <source>
        <dbReference type="Proteomes" id="UP000092583"/>
    </source>
</evidence>
<evidence type="ECO:0000313" key="2">
    <source>
        <dbReference type="EMBL" id="OCF62317.1"/>
    </source>
</evidence>
<name>A0A1B9J3F4_9TREE</name>
<protein>
    <submittedName>
        <fullName evidence="2">Uncharacterized protein</fullName>
    </submittedName>
</protein>
<sequence length="212" mass="23984">MVPAGSASITPPLVFPSYSPDSHCYASERRYNLYDNSTGTSPCNRPNRDDSTALRERCTMMSMLSMAIVDPYYRQDPYADYEDHRRTTCYDSREDGYAHPRCVQRRSDSDLGGNLRRPFPHGIRTPNASPGHKGQYEPQSSRPEPSRTTIVTKASGEGDDDIPSHILRQVPECEGYELSYSEQTRESTAYVFEKNRDQPGREQGFAVVVNTK</sequence>
<organism evidence="2 3">
    <name type="scientific">Kwoniella mangroviensis CBS 10435</name>
    <dbReference type="NCBI Taxonomy" id="1331196"/>
    <lineage>
        <taxon>Eukaryota</taxon>
        <taxon>Fungi</taxon>
        <taxon>Dikarya</taxon>
        <taxon>Basidiomycota</taxon>
        <taxon>Agaricomycotina</taxon>
        <taxon>Tremellomycetes</taxon>
        <taxon>Tremellales</taxon>
        <taxon>Cryptococcaceae</taxon>
        <taxon>Kwoniella</taxon>
    </lineage>
</organism>
<feature type="compositionally biased region" description="Polar residues" evidence="1">
    <location>
        <begin position="137"/>
        <end position="152"/>
    </location>
</feature>
<reference evidence="2 3" key="1">
    <citation type="submission" date="2013-07" db="EMBL/GenBank/DDBJ databases">
        <title>The Genome Sequence of Kwoniella mangroviensis CBS10435.</title>
        <authorList>
            <consortium name="The Broad Institute Genome Sequencing Platform"/>
            <person name="Cuomo C."/>
            <person name="Litvintseva A."/>
            <person name="Chen Y."/>
            <person name="Heitman J."/>
            <person name="Sun S."/>
            <person name="Springer D."/>
            <person name="Dromer F."/>
            <person name="Young S.K."/>
            <person name="Zeng Q."/>
            <person name="Gargeya S."/>
            <person name="Fitzgerald M."/>
            <person name="Abouelleil A."/>
            <person name="Alvarado L."/>
            <person name="Berlin A.M."/>
            <person name="Chapman S.B."/>
            <person name="Dewar J."/>
            <person name="Goldberg J."/>
            <person name="Griggs A."/>
            <person name="Gujja S."/>
            <person name="Hansen M."/>
            <person name="Howarth C."/>
            <person name="Imamovic A."/>
            <person name="Larimer J."/>
            <person name="McCowan C."/>
            <person name="Murphy C."/>
            <person name="Pearson M."/>
            <person name="Priest M."/>
            <person name="Roberts A."/>
            <person name="Saif S."/>
            <person name="Shea T."/>
            <person name="Sykes S."/>
            <person name="Wortman J."/>
            <person name="Nusbaum C."/>
            <person name="Birren B."/>
        </authorList>
    </citation>
    <scope>NUCLEOTIDE SEQUENCE [LARGE SCALE GENOMIC DNA]</scope>
    <source>
        <strain evidence="2 3">CBS 10435</strain>
    </source>
</reference>
<gene>
    <name evidence="2" type="ORF">L486_01985</name>
</gene>
<proteinExistence type="predicted"/>
<accession>A0A1B9J3F4</accession>
<dbReference type="Proteomes" id="UP000092583">
    <property type="component" value="Unassembled WGS sequence"/>
</dbReference>
<dbReference type="EMBL" id="KI669459">
    <property type="protein sequence ID" value="OCF62317.1"/>
    <property type="molecule type" value="Genomic_DNA"/>
</dbReference>
<feature type="region of interest" description="Disordered" evidence="1">
    <location>
        <begin position="100"/>
        <end position="164"/>
    </location>
</feature>
<dbReference type="AlphaFoldDB" id="A0A1B9J3F4"/>
<reference evidence="3" key="2">
    <citation type="submission" date="2013-12" db="EMBL/GenBank/DDBJ databases">
        <title>Evolution of pathogenesis and genome organization in the Tremellales.</title>
        <authorList>
            <person name="Cuomo C."/>
            <person name="Litvintseva A."/>
            <person name="Heitman J."/>
            <person name="Chen Y."/>
            <person name="Sun S."/>
            <person name="Springer D."/>
            <person name="Dromer F."/>
            <person name="Young S."/>
            <person name="Zeng Q."/>
            <person name="Chapman S."/>
            <person name="Gujja S."/>
            <person name="Saif S."/>
            <person name="Birren B."/>
        </authorList>
    </citation>
    <scope>NUCLEOTIDE SEQUENCE [LARGE SCALE GENOMIC DNA]</scope>
    <source>
        <strain evidence="3">CBS 10435</strain>
    </source>
</reference>
<evidence type="ECO:0000256" key="1">
    <source>
        <dbReference type="SAM" id="MobiDB-lite"/>
    </source>
</evidence>